<dbReference type="InterPro" id="IPR001461">
    <property type="entry name" value="Aspartic_peptidase_A1"/>
</dbReference>
<evidence type="ECO:0000256" key="2">
    <source>
        <dbReference type="ARBA" id="ARBA00022750"/>
    </source>
</evidence>
<organism evidence="5 6">
    <name type="scientific">Cladophialophora chaetospira</name>
    <dbReference type="NCBI Taxonomy" id="386627"/>
    <lineage>
        <taxon>Eukaryota</taxon>
        <taxon>Fungi</taxon>
        <taxon>Dikarya</taxon>
        <taxon>Ascomycota</taxon>
        <taxon>Pezizomycotina</taxon>
        <taxon>Eurotiomycetes</taxon>
        <taxon>Chaetothyriomycetidae</taxon>
        <taxon>Chaetothyriales</taxon>
        <taxon>Herpotrichiellaceae</taxon>
        <taxon>Cladophialophora</taxon>
    </lineage>
</organism>
<evidence type="ECO:0000259" key="4">
    <source>
        <dbReference type="PROSITE" id="PS51767"/>
    </source>
</evidence>
<dbReference type="InterPro" id="IPR033121">
    <property type="entry name" value="PEPTIDASE_A1"/>
</dbReference>
<name>A0AA38XDI7_9EURO</name>
<dbReference type="PROSITE" id="PS00141">
    <property type="entry name" value="ASP_PROTEASE"/>
    <property type="match status" value="1"/>
</dbReference>
<dbReference type="PANTHER" id="PTHR47966">
    <property type="entry name" value="BETA-SITE APP-CLEAVING ENZYME, ISOFORM A-RELATED"/>
    <property type="match status" value="1"/>
</dbReference>
<sequence length="444" mass="48017">MVSMAACQPIVALELAVIGFLAFSPGALCFDIFSNSGLGVQQVLPGLSVEPSPSALGNVVQIPLQRRFIQYNGRFYFAQVNVGSPEQSLELIVDTGSTSTWVYGTDYCQDQSNNSNYQCYDPNKSNTSTIIPAPPAFEARYPHNKFKGLYVEDEIAVGTAKLGKDTRFGMVQTGDGIARGGLIGMGFDTAEFGPNNSFGYQYPDILDLFYNESVIDSRAFGLFLNNGSVPENEARGSLVFGGYDKSKFTGPLVSFAITSPSDVRRVGAPLASISATIAHIPVPIWTAAGDVDVNGTSIPAVFDSGDMMTAVPVPALAELIKQINGYRNGMLNKMQPGGKFDASMKCGHSTADILVHFTFASFADTTITINVPFSELVLPAPWGEDCLFALQPKLKNPSKPYWFNFGSSVVDSMYLVVDYDTNTIQIAKANYDGRETDIVPIRHR</sequence>
<keyword evidence="2 3" id="KW-0064">Aspartyl protease</keyword>
<proteinExistence type="inferred from homology"/>
<comment type="similarity">
    <text evidence="1 3">Belongs to the peptidase A1 family.</text>
</comment>
<dbReference type="AlphaFoldDB" id="A0AA38XDI7"/>
<evidence type="ECO:0000313" key="6">
    <source>
        <dbReference type="Proteomes" id="UP001172673"/>
    </source>
</evidence>
<feature type="domain" description="Peptidase A1" evidence="4">
    <location>
        <begin position="76"/>
        <end position="427"/>
    </location>
</feature>
<dbReference type="Proteomes" id="UP001172673">
    <property type="component" value="Unassembled WGS sequence"/>
</dbReference>
<keyword evidence="6" id="KW-1185">Reference proteome</keyword>
<dbReference type="PRINTS" id="PR00792">
    <property type="entry name" value="PEPSIN"/>
</dbReference>
<evidence type="ECO:0000256" key="3">
    <source>
        <dbReference type="RuleBase" id="RU000454"/>
    </source>
</evidence>
<dbReference type="GO" id="GO:0006508">
    <property type="term" value="P:proteolysis"/>
    <property type="evidence" value="ECO:0007669"/>
    <property type="project" value="UniProtKB-KW"/>
</dbReference>
<dbReference type="GO" id="GO:0004190">
    <property type="term" value="F:aspartic-type endopeptidase activity"/>
    <property type="evidence" value="ECO:0007669"/>
    <property type="project" value="UniProtKB-KW"/>
</dbReference>
<evidence type="ECO:0000256" key="1">
    <source>
        <dbReference type="ARBA" id="ARBA00007447"/>
    </source>
</evidence>
<dbReference type="SUPFAM" id="SSF50630">
    <property type="entry name" value="Acid proteases"/>
    <property type="match status" value="1"/>
</dbReference>
<gene>
    <name evidence="5" type="ORF">H2200_004665</name>
</gene>
<evidence type="ECO:0000313" key="5">
    <source>
        <dbReference type="EMBL" id="KAJ9611481.1"/>
    </source>
</evidence>
<comment type="caution">
    <text evidence="5">The sequence shown here is derived from an EMBL/GenBank/DDBJ whole genome shotgun (WGS) entry which is preliminary data.</text>
</comment>
<reference evidence="5" key="1">
    <citation type="submission" date="2022-10" db="EMBL/GenBank/DDBJ databases">
        <title>Culturing micro-colonial fungi from biological soil crusts in the Mojave desert and describing Neophaeococcomyces mojavensis, and introducing the new genera and species Taxawa tesnikishii.</title>
        <authorList>
            <person name="Kurbessoian T."/>
            <person name="Stajich J.E."/>
        </authorList>
    </citation>
    <scope>NUCLEOTIDE SEQUENCE</scope>
    <source>
        <strain evidence="5">TK_41</strain>
    </source>
</reference>
<dbReference type="EMBL" id="JAPDRK010000006">
    <property type="protein sequence ID" value="KAJ9611481.1"/>
    <property type="molecule type" value="Genomic_DNA"/>
</dbReference>
<keyword evidence="3" id="KW-0645">Protease</keyword>
<dbReference type="InterPro" id="IPR021109">
    <property type="entry name" value="Peptidase_aspartic_dom_sf"/>
</dbReference>
<dbReference type="PANTHER" id="PTHR47966:SF65">
    <property type="entry name" value="ASPARTIC-TYPE ENDOPEPTIDASE"/>
    <property type="match status" value="1"/>
</dbReference>
<dbReference type="Gene3D" id="2.40.70.10">
    <property type="entry name" value="Acid Proteases"/>
    <property type="match status" value="2"/>
</dbReference>
<keyword evidence="3" id="KW-0378">Hydrolase</keyword>
<dbReference type="Pfam" id="PF00026">
    <property type="entry name" value="Asp"/>
    <property type="match status" value="1"/>
</dbReference>
<dbReference type="InterPro" id="IPR001969">
    <property type="entry name" value="Aspartic_peptidase_AS"/>
</dbReference>
<accession>A0AA38XDI7</accession>
<dbReference type="PROSITE" id="PS51767">
    <property type="entry name" value="PEPTIDASE_A1"/>
    <property type="match status" value="1"/>
</dbReference>
<protein>
    <recommendedName>
        <fullName evidence="4">Peptidase A1 domain-containing protein</fullName>
    </recommendedName>
</protein>